<gene>
    <name evidence="5" type="ORF">OS493_005930</name>
</gene>
<comment type="caution">
    <text evidence="5">The sequence shown here is derived from an EMBL/GenBank/DDBJ whole genome shotgun (WGS) entry which is preliminary data.</text>
</comment>
<accession>A0A9X0CGN8</accession>
<reference evidence="5" key="1">
    <citation type="submission" date="2023-01" db="EMBL/GenBank/DDBJ databases">
        <title>Genome assembly of the deep-sea coral Lophelia pertusa.</title>
        <authorList>
            <person name="Herrera S."/>
            <person name="Cordes E."/>
        </authorList>
    </citation>
    <scope>NUCLEOTIDE SEQUENCE</scope>
    <source>
        <strain evidence="5">USNM1676648</strain>
        <tissue evidence="5">Polyp</tissue>
    </source>
</reference>
<dbReference type="InterPro" id="IPR003582">
    <property type="entry name" value="ShKT_dom"/>
</dbReference>
<proteinExistence type="predicted"/>
<feature type="domain" description="ShKT" evidence="4">
    <location>
        <begin position="88"/>
        <end position="124"/>
    </location>
</feature>
<dbReference type="AlphaFoldDB" id="A0A9X0CGN8"/>
<sequence>MIDYKRLLLSPVKYDKSNFILVHHTEKKRKLKQSMKEEIRVDNLSSWSLQLAVNQEVFQTNMKYACIICVILSSFLALVDCRAAPRDCHDKFHNCETWKRSGFCGANTHAFYLRNGCAKTCGFCKSNIPLTHNLHAVQDAPLSVHKIGPKEHLGAVTASHKQNTAASVGSLHHQKLHAPPQVPQHQRTSGESGEKPECMDRFVTQTCKNWKDGDICMDDRYRKYLTYGCALTCRFCNCRDTYRENPYCAEWKSRGFCETYKDQLESYCPKTCGFCISK</sequence>
<evidence type="ECO:0000256" key="2">
    <source>
        <dbReference type="PROSITE-ProRule" id="PRU01005"/>
    </source>
</evidence>
<dbReference type="Proteomes" id="UP001163046">
    <property type="component" value="Unassembled WGS sequence"/>
</dbReference>
<evidence type="ECO:0000313" key="5">
    <source>
        <dbReference type="EMBL" id="KAJ7339531.1"/>
    </source>
</evidence>
<feature type="region of interest" description="Disordered" evidence="3">
    <location>
        <begin position="169"/>
        <end position="196"/>
    </location>
</feature>
<dbReference type="OrthoDB" id="5974165at2759"/>
<dbReference type="Pfam" id="PF01549">
    <property type="entry name" value="ShK"/>
    <property type="match status" value="3"/>
</dbReference>
<dbReference type="SMART" id="SM00254">
    <property type="entry name" value="ShKT"/>
    <property type="match status" value="3"/>
</dbReference>
<organism evidence="5 6">
    <name type="scientific">Desmophyllum pertusum</name>
    <dbReference type="NCBI Taxonomy" id="174260"/>
    <lineage>
        <taxon>Eukaryota</taxon>
        <taxon>Metazoa</taxon>
        <taxon>Cnidaria</taxon>
        <taxon>Anthozoa</taxon>
        <taxon>Hexacorallia</taxon>
        <taxon>Scleractinia</taxon>
        <taxon>Caryophylliina</taxon>
        <taxon>Caryophylliidae</taxon>
        <taxon>Desmophyllum</taxon>
    </lineage>
</organism>
<protein>
    <recommendedName>
        <fullName evidence="4">ShKT domain-containing protein</fullName>
    </recommendedName>
</protein>
<dbReference type="PANTHER" id="PTHR21724">
    <property type="entry name" value="SHKT DOMAIN-CONTAINING PROTEIN"/>
    <property type="match status" value="1"/>
</dbReference>
<dbReference type="PROSITE" id="PS51670">
    <property type="entry name" value="SHKT"/>
    <property type="match status" value="2"/>
</dbReference>
<keyword evidence="6" id="KW-1185">Reference proteome</keyword>
<dbReference type="Gene3D" id="1.10.10.1940">
    <property type="match status" value="2"/>
</dbReference>
<dbReference type="PANTHER" id="PTHR21724:SF109">
    <property type="entry name" value="SHKT DOMAIN-CONTAINING PROTEIN"/>
    <property type="match status" value="1"/>
</dbReference>
<evidence type="ECO:0000256" key="3">
    <source>
        <dbReference type="SAM" id="MobiDB-lite"/>
    </source>
</evidence>
<comment type="caution">
    <text evidence="2">Lacks conserved residue(s) required for the propagation of feature annotation.</text>
</comment>
<evidence type="ECO:0000256" key="1">
    <source>
        <dbReference type="ARBA" id="ARBA00022656"/>
    </source>
</evidence>
<evidence type="ECO:0000313" key="6">
    <source>
        <dbReference type="Proteomes" id="UP001163046"/>
    </source>
</evidence>
<evidence type="ECO:0000259" key="4">
    <source>
        <dbReference type="PROSITE" id="PS51670"/>
    </source>
</evidence>
<name>A0A9X0CGN8_9CNID</name>
<keyword evidence="1" id="KW-0800">Toxin</keyword>
<feature type="domain" description="ShKT" evidence="4">
    <location>
        <begin position="238"/>
        <end position="275"/>
    </location>
</feature>
<dbReference type="GO" id="GO:0090729">
    <property type="term" value="F:toxin activity"/>
    <property type="evidence" value="ECO:0007669"/>
    <property type="project" value="UniProtKB-KW"/>
</dbReference>
<dbReference type="EMBL" id="MU827779">
    <property type="protein sequence ID" value="KAJ7339531.1"/>
    <property type="molecule type" value="Genomic_DNA"/>
</dbReference>